<dbReference type="InterPro" id="IPR018170">
    <property type="entry name" value="Aldo/ket_reductase_CS"/>
</dbReference>
<name>A0AAP3CH90_BACVA</name>
<dbReference type="PANTHER" id="PTHR43364">
    <property type="entry name" value="NADH-SPECIFIC METHYLGLYOXAL REDUCTASE-RELATED"/>
    <property type="match status" value="1"/>
</dbReference>
<dbReference type="GO" id="GO:0016491">
    <property type="term" value="F:oxidoreductase activity"/>
    <property type="evidence" value="ECO:0007669"/>
    <property type="project" value="UniProtKB-KW"/>
</dbReference>
<dbReference type="Gene3D" id="3.20.20.100">
    <property type="entry name" value="NADP-dependent oxidoreductase domain"/>
    <property type="match status" value="1"/>
</dbReference>
<comment type="caution">
    <text evidence="3">The sequence shown here is derived from an EMBL/GenBank/DDBJ whole genome shotgun (WGS) entry which is preliminary data.</text>
</comment>
<keyword evidence="1" id="KW-0560">Oxidoreductase</keyword>
<sequence length="331" mass="37433">MEYTSIANTGIKASRIGLGTWAIGGTMWGGTDEKQSIKTIRAALDQGITLIDTAPAYGFGQSEEIVGKAIKEQGKRDQVIVATKTALDWKNNQLFRHANRARIIEEVEASLKRLQTDYIDLYQVHWPDPLVPIEETAEVMKELYDVGKIRAIGVSNFSIEQMDTFRAIAPLHAIQPPYNLFEREIEENVLPYVKDKQITTLLYGSLCRGLLTGKMTEDYTFEGDDLRNHDPKFQHPRFKEYLSAVHQLDELAKARYGKSVIHLAVRWILDQPGADITLWGARKPEQLEAVSEMTDWTLTSEDHKDINAILKHTISDPVGPEFMAPPAREEI</sequence>
<reference evidence="3" key="1">
    <citation type="submission" date="2022-02" db="EMBL/GenBank/DDBJ databases">
        <title>Crop Bioprotection Bacillus Genome Sequencing.</title>
        <authorList>
            <person name="Dunlap C."/>
        </authorList>
    </citation>
    <scope>NUCLEOTIDE SEQUENCE</scope>
    <source>
        <strain evidence="3">98-1</strain>
    </source>
</reference>
<dbReference type="AlphaFoldDB" id="A0AAP3CH90"/>
<dbReference type="EMBL" id="JALAOH010000005">
    <property type="protein sequence ID" value="MCY8315585.1"/>
    <property type="molecule type" value="Genomic_DNA"/>
</dbReference>
<dbReference type="InterPro" id="IPR050523">
    <property type="entry name" value="AKR_Detox_Biosynth"/>
</dbReference>
<dbReference type="GO" id="GO:0005829">
    <property type="term" value="C:cytosol"/>
    <property type="evidence" value="ECO:0007669"/>
    <property type="project" value="TreeGrafter"/>
</dbReference>
<evidence type="ECO:0000259" key="2">
    <source>
        <dbReference type="Pfam" id="PF00248"/>
    </source>
</evidence>
<accession>A0AAP3CH90</accession>
<dbReference type="CDD" id="cd19148">
    <property type="entry name" value="AKR_AKR11B1"/>
    <property type="match status" value="1"/>
</dbReference>
<dbReference type="InterPro" id="IPR020471">
    <property type="entry name" value="AKR"/>
</dbReference>
<dbReference type="RefSeq" id="WP_268533101.1">
    <property type="nucleotide sequence ID" value="NZ_JALAKO010000006.1"/>
</dbReference>
<evidence type="ECO:0000313" key="4">
    <source>
        <dbReference type="Proteomes" id="UP001067121"/>
    </source>
</evidence>
<dbReference type="Proteomes" id="UP001067121">
    <property type="component" value="Unassembled WGS sequence"/>
</dbReference>
<gene>
    <name evidence="3" type="ORF">MOC71_02205</name>
</gene>
<evidence type="ECO:0000313" key="3">
    <source>
        <dbReference type="EMBL" id="MCY8315585.1"/>
    </source>
</evidence>
<organism evidence="3 4">
    <name type="scientific">Bacillus vallismortis</name>
    <dbReference type="NCBI Taxonomy" id="72361"/>
    <lineage>
        <taxon>Bacteria</taxon>
        <taxon>Bacillati</taxon>
        <taxon>Bacillota</taxon>
        <taxon>Bacilli</taxon>
        <taxon>Bacillales</taxon>
        <taxon>Bacillaceae</taxon>
        <taxon>Bacillus</taxon>
    </lineage>
</organism>
<evidence type="ECO:0000256" key="1">
    <source>
        <dbReference type="ARBA" id="ARBA00023002"/>
    </source>
</evidence>
<dbReference type="InterPro" id="IPR023210">
    <property type="entry name" value="NADP_OxRdtase_dom"/>
</dbReference>
<dbReference type="PANTHER" id="PTHR43364:SF4">
    <property type="entry name" value="NAD(P)-LINKED OXIDOREDUCTASE SUPERFAMILY PROTEIN"/>
    <property type="match status" value="1"/>
</dbReference>
<protein>
    <submittedName>
        <fullName evidence="3">Aldo/keto reductase</fullName>
    </submittedName>
</protein>
<dbReference type="SUPFAM" id="SSF51430">
    <property type="entry name" value="NAD(P)-linked oxidoreductase"/>
    <property type="match status" value="1"/>
</dbReference>
<dbReference type="FunFam" id="3.20.20.100:FF:000004">
    <property type="entry name" value="Oxidoreductase, aldo/keto reductase"/>
    <property type="match status" value="1"/>
</dbReference>
<feature type="domain" description="NADP-dependent oxidoreductase" evidence="2">
    <location>
        <begin position="15"/>
        <end position="310"/>
    </location>
</feature>
<dbReference type="PRINTS" id="PR00069">
    <property type="entry name" value="ALDKETRDTASE"/>
</dbReference>
<proteinExistence type="predicted"/>
<dbReference type="InterPro" id="IPR036812">
    <property type="entry name" value="NAD(P)_OxRdtase_dom_sf"/>
</dbReference>
<dbReference type="PROSITE" id="PS00062">
    <property type="entry name" value="ALDOKETO_REDUCTASE_2"/>
    <property type="match status" value="1"/>
</dbReference>
<dbReference type="Pfam" id="PF00248">
    <property type="entry name" value="Aldo_ket_red"/>
    <property type="match status" value="1"/>
</dbReference>